<evidence type="ECO:0000259" key="5">
    <source>
        <dbReference type="SMART" id="SM00849"/>
    </source>
</evidence>
<evidence type="ECO:0000256" key="4">
    <source>
        <dbReference type="ARBA" id="ARBA00033751"/>
    </source>
</evidence>
<sequence length="645" mass="73063">MTFFQQDRENELDTKRKRATGETSLINKAFYKQMNWEKLKIEQKLASMNVLVSVPLPVIYRKNTSVPVWDLSRYSFLITEQTPDTVHPKQWEQGKLNLNSGLFKVTDNIYQVRGFDLANMSVIKGGTGWIVIDCLSCKETAEAAFQLIRNHLGNFPISAVIFTHSHADHYGGIKGLPGIDNGKSVIVYAPKDFMKSVIEENITAGAAMNRRAVFMYGETLPFDNKGHIDNGIGKSAATGKVTLIGNVNEISPSGHLPYEEKIIDGVKIQFQLTPGTEAPAEMNIYIPNEKSLCIAENCTATLHNLYTLRGAQVRDPVAWAAYLQQAIDLFGDSLTNIFGVHNWPRFGNKNCIDYMEKQRDMYQYINDQTLRLINQGYTLEEVGRMVKLPNSLSEEWYNSSFYGTVNHNSKAVYQKYMGWYNGNPVDLNKLLPEESAKKYVEYMGGEDAVLEKAKKSYRDGEYQWVAEVTKHLIFSNPNNEEAKHLCANALEQLGYIAESGPWRNEYLMGAQELRIGKTLIPISTITKEVLDVIPLQNILFLLSIRVDGLMAGEFDYKINFVIPDRNEVASTEIKRGIFRYLKNKLIFGAEVTVTLWKDGLYELATTNNLSNSTIIIQGDKDKWQSFLAALDKIDPNFNIMTPKEH</sequence>
<keyword evidence="2" id="KW-0378">Hydrolase</keyword>
<dbReference type="InterPro" id="IPR001279">
    <property type="entry name" value="Metallo-B-lactamas"/>
</dbReference>
<dbReference type="InterPro" id="IPR044097">
    <property type="entry name" value="Bds1/SdsA1_MBL-fold"/>
</dbReference>
<dbReference type="Pfam" id="PF14863">
    <property type="entry name" value="Alkyl_sulf_dimr"/>
    <property type="match status" value="1"/>
</dbReference>
<dbReference type="InterPro" id="IPR038536">
    <property type="entry name" value="Alkyl/aryl-sulf_dimr_sf"/>
</dbReference>
<dbReference type="InterPro" id="IPR029228">
    <property type="entry name" value="Alkyl_sulf_dimr"/>
</dbReference>
<accession>A0ABT0WJ64</accession>
<gene>
    <name evidence="6" type="ORF">NDK43_25630</name>
</gene>
<dbReference type="Gene3D" id="3.30.1050.10">
    <property type="entry name" value="SCP2 sterol-binding domain"/>
    <property type="match status" value="1"/>
</dbReference>
<dbReference type="SMART" id="SM00849">
    <property type="entry name" value="Lactamase_B"/>
    <property type="match status" value="1"/>
</dbReference>
<comment type="similarity">
    <text evidence="4">Belongs to the metallo-beta-lactamase superfamily. Type III sulfatase family.</text>
</comment>
<evidence type="ECO:0000256" key="3">
    <source>
        <dbReference type="ARBA" id="ARBA00022833"/>
    </source>
</evidence>
<reference evidence="6 7" key="1">
    <citation type="submission" date="2022-06" db="EMBL/GenBank/DDBJ databases">
        <authorList>
            <person name="Jeon C.O."/>
        </authorList>
    </citation>
    <scope>NUCLEOTIDE SEQUENCE [LARGE SCALE GENOMIC DNA]</scope>
    <source>
        <strain evidence="6 7">KCTC 13943</strain>
    </source>
</reference>
<dbReference type="InterPro" id="IPR029229">
    <property type="entry name" value="Alkyl_sulf_C"/>
</dbReference>
<organism evidence="6 7">
    <name type="scientific">Neobacillus pocheonensis</name>
    <dbReference type="NCBI Taxonomy" id="363869"/>
    <lineage>
        <taxon>Bacteria</taxon>
        <taxon>Bacillati</taxon>
        <taxon>Bacillota</taxon>
        <taxon>Bacilli</taxon>
        <taxon>Bacillales</taxon>
        <taxon>Bacillaceae</taxon>
        <taxon>Neobacillus</taxon>
    </lineage>
</organism>
<dbReference type="Proteomes" id="UP001523262">
    <property type="component" value="Unassembled WGS sequence"/>
</dbReference>
<dbReference type="Pfam" id="PF14864">
    <property type="entry name" value="Alkyl_sulf_C"/>
    <property type="match status" value="1"/>
</dbReference>
<protein>
    <submittedName>
        <fullName evidence="6">MBL fold metallo-hydrolase</fullName>
    </submittedName>
</protein>
<keyword evidence="3" id="KW-0862">Zinc</keyword>
<dbReference type="Pfam" id="PF00753">
    <property type="entry name" value="Lactamase_B"/>
    <property type="match status" value="1"/>
</dbReference>
<evidence type="ECO:0000256" key="1">
    <source>
        <dbReference type="ARBA" id="ARBA00022723"/>
    </source>
</evidence>
<feature type="domain" description="Metallo-beta-lactamase" evidence="5">
    <location>
        <begin position="117"/>
        <end position="341"/>
    </location>
</feature>
<dbReference type="InterPro" id="IPR036527">
    <property type="entry name" value="SCP2_sterol-bd_dom_sf"/>
</dbReference>
<dbReference type="InterPro" id="IPR052195">
    <property type="entry name" value="Bact_Alkyl/Aryl-Sulfatase"/>
</dbReference>
<dbReference type="PANTHER" id="PTHR43223:SF1">
    <property type="entry name" value="ALKYL_ARYL-SULFATASE BDS1"/>
    <property type="match status" value="1"/>
</dbReference>
<dbReference type="CDD" id="cd07710">
    <property type="entry name" value="arylsulfatase_Sdsa1-like_MBL-fold"/>
    <property type="match status" value="1"/>
</dbReference>
<dbReference type="Gene3D" id="3.60.15.30">
    <property type="entry name" value="Metallo-beta-lactamase domain"/>
    <property type="match status" value="1"/>
</dbReference>
<dbReference type="PANTHER" id="PTHR43223">
    <property type="entry name" value="ALKYL/ARYL-SULFATASE"/>
    <property type="match status" value="1"/>
</dbReference>
<keyword evidence="7" id="KW-1185">Reference proteome</keyword>
<name>A0ABT0WJ64_9BACI</name>
<comment type="caution">
    <text evidence="6">The sequence shown here is derived from an EMBL/GenBank/DDBJ whole genome shotgun (WGS) entry which is preliminary data.</text>
</comment>
<dbReference type="SUPFAM" id="SSF55718">
    <property type="entry name" value="SCP-like"/>
    <property type="match status" value="1"/>
</dbReference>
<dbReference type="Gene3D" id="1.25.40.880">
    <property type="entry name" value="Alkyl sulfatase, dimerisation domain"/>
    <property type="match status" value="1"/>
</dbReference>
<evidence type="ECO:0000256" key="2">
    <source>
        <dbReference type="ARBA" id="ARBA00022801"/>
    </source>
</evidence>
<proteinExistence type="inferred from homology"/>
<dbReference type="InterPro" id="IPR036866">
    <property type="entry name" value="RibonucZ/Hydroxyglut_hydro"/>
</dbReference>
<keyword evidence="1" id="KW-0479">Metal-binding</keyword>
<evidence type="ECO:0000313" key="7">
    <source>
        <dbReference type="Proteomes" id="UP001523262"/>
    </source>
</evidence>
<evidence type="ECO:0000313" key="6">
    <source>
        <dbReference type="EMBL" id="MCM2535102.1"/>
    </source>
</evidence>
<dbReference type="EMBL" id="JAMQCR010000002">
    <property type="protein sequence ID" value="MCM2535102.1"/>
    <property type="molecule type" value="Genomic_DNA"/>
</dbReference>
<dbReference type="SUPFAM" id="SSF56281">
    <property type="entry name" value="Metallo-hydrolase/oxidoreductase"/>
    <property type="match status" value="1"/>
</dbReference>